<proteinExistence type="predicted"/>
<dbReference type="EMBL" id="CAKOGP040001725">
    <property type="protein sequence ID" value="CAJ1947403.1"/>
    <property type="molecule type" value="Genomic_DNA"/>
</dbReference>
<keyword evidence="2" id="KW-1185">Reference proteome</keyword>
<protein>
    <submittedName>
        <fullName evidence="1">Uncharacterized protein</fullName>
    </submittedName>
</protein>
<dbReference type="Proteomes" id="UP001295423">
    <property type="component" value="Unassembled WGS sequence"/>
</dbReference>
<name>A0AAD2PU10_9STRA</name>
<organism evidence="1 2">
    <name type="scientific">Cylindrotheca closterium</name>
    <dbReference type="NCBI Taxonomy" id="2856"/>
    <lineage>
        <taxon>Eukaryota</taxon>
        <taxon>Sar</taxon>
        <taxon>Stramenopiles</taxon>
        <taxon>Ochrophyta</taxon>
        <taxon>Bacillariophyta</taxon>
        <taxon>Bacillariophyceae</taxon>
        <taxon>Bacillariophycidae</taxon>
        <taxon>Bacillariales</taxon>
        <taxon>Bacillariaceae</taxon>
        <taxon>Cylindrotheca</taxon>
    </lineage>
</organism>
<sequence length="133" mass="14745">MTPPFTESSPQASPALSSFLRSNFRDKEITSIVDDRIRSPSCVRLRRREAHQAEALTRSVKSCNAIDSSATSKWVTALAKDSTRNAGFNDEGLQHASRFASITAEQSLYRPSRRASITGILNLPILKESHQLQ</sequence>
<evidence type="ECO:0000313" key="1">
    <source>
        <dbReference type="EMBL" id="CAJ1947403.1"/>
    </source>
</evidence>
<reference evidence="1" key="1">
    <citation type="submission" date="2023-08" db="EMBL/GenBank/DDBJ databases">
        <authorList>
            <person name="Audoor S."/>
            <person name="Bilcke G."/>
        </authorList>
    </citation>
    <scope>NUCLEOTIDE SEQUENCE</scope>
</reference>
<comment type="caution">
    <text evidence="1">The sequence shown here is derived from an EMBL/GenBank/DDBJ whole genome shotgun (WGS) entry which is preliminary data.</text>
</comment>
<accession>A0AAD2PU10</accession>
<gene>
    <name evidence="1" type="ORF">CYCCA115_LOCUS11129</name>
</gene>
<evidence type="ECO:0000313" key="2">
    <source>
        <dbReference type="Proteomes" id="UP001295423"/>
    </source>
</evidence>
<dbReference type="AlphaFoldDB" id="A0AAD2PU10"/>